<organism evidence="5 6">
    <name type="scientific">Aeoliella straminimaris</name>
    <dbReference type="NCBI Taxonomy" id="2954799"/>
    <lineage>
        <taxon>Bacteria</taxon>
        <taxon>Pseudomonadati</taxon>
        <taxon>Planctomycetota</taxon>
        <taxon>Planctomycetia</taxon>
        <taxon>Pirellulales</taxon>
        <taxon>Lacipirellulaceae</taxon>
        <taxon>Aeoliella</taxon>
    </lineage>
</organism>
<evidence type="ECO:0000256" key="3">
    <source>
        <dbReference type="ARBA" id="ARBA00022729"/>
    </source>
</evidence>
<evidence type="ECO:0000313" key="6">
    <source>
        <dbReference type="Proteomes" id="UP001155241"/>
    </source>
</evidence>
<feature type="binding site" evidence="4">
    <location>
        <position position="47"/>
    </location>
    <ligand>
        <name>molybdate</name>
        <dbReference type="ChEBI" id="CHEBI:36264"/>
    </ligand>
</feature>
<reference evidence="5" key="1">
    <citation type="submission" date="2022-06" db="EMBL/GenBank/DDBJ databases">
        <title>Aeoliella straminimaris, a novel planctomycete from sediments.</title>
        <authorList>
            <person name="Vitorino I.R."/>
            <person name="Lage O.M."/>
        </authorList>
    </citation>
    <scope>NUCLEOTIDE SEQUENCE</scope>
    <source>
        <strain evidence="5">ICT_H6.2</strain>
    </source>
</reference>
<evidence type="ECO:0000256" key="1">
    <source>
        <dbReference type="ARBA" id="ARBA00009175"/>
    </source>
</evidence>
<dbReference type="Gene3D" id="3.40.190.10">
    <property type="entry name" value="Periplasmic binding protein-like II"/>
    <property type="match status" value="2"/>
</dbReference>
<keyword evidence="6" id="KW-1185">Reference proteome</keyword>
<dbReference type="GO" id="GO:0030973">
    <property type="term" value="F:molybdate ion binding"/>
    <property type="evidence" value="ECO:0007669"/>
    <property type="project" value="TreeGrafter"/>
</dbReference>
<dbReference type="EMBL" id="JAMXLR010000087">
    <property type="protein sequence ID" value="MCO6047016.1"/>
    <property type="molecule type" value="Genomic_DNA"/>
</dbReference>
<name>A0A9X2FID4_9BACT</name>
<dbReference type="Proteomes" id="UP001155241">
    <property type="component" value="Unassembled WGS sequence"/>
</dbReference>
<gene>
    <name evidence="5" type="primary">modA</name>
    <name evidence="5" type="ORF">NG895_24215</name>
</gene>
<accession>A0A9X2FID4</accession>
<dbReference type="AlphaFoldDB" id="A0A9X2FID4"/>
<dbReference type="NCBIfam" id="TIGR01256">
    <property type="entry name" value="modA"/>
    <property type="match status" value="1"/>
</dbReference>
<feature type="binding site" evidence="4">
    <location>
        <position position="182"/>
    </location>
    <ligand>
        <name>molybdate</name>
        <dbReference type="ChEBI" id="CHEBI:36264"/>
    </ligand>
</feature>
<keyword evidence="3" id="KW-0732">Signal</keyword>
<dbReference type="PANTHER" id="PTHR30632">
    <property type="entry name" value="MOLYBDATE-BINDING PERIPLASMIC PROTEIN"/>
    <property type="match status" value="1"/>
</dbReference>
<dbReference type="RefSeq" id="WP_252855129.1">
    <property type="nucleotide sequence ID" value="NZ_JAMXLR010000087.1"/>
</dbReference>
<comment type="similarity">
    <text evidence="1">Belongs to the bacterial solute-binding protein ModA family.</text>
</comment>
<dbReference type="Pfam" id="PF13531">
    <property type="entry name" value="SBP_bac_11"/>
    <property type="match status" value="1"/>
</dbReference>
<dbReference type="PIRSF" id="PIRSF004846">
    <property type="entry name" value="ModA"/>
    <property type="match status" value="1"/>
</dbReference>
<proteinExistence type="inferred from homology"/>
<dbReference type="GO" id="GO:0015689">
    <property type="term" value="P:molybdate ion transport"/>
    <property type="evidence" value="ECO:0007669"/>
    <property type="project" value="InterPro"/>
</dbReference>
<dbReference type="SUPFAM" id="SSF53850">
    <property type="entry name" value="Periplasmic binding protein-like II"/>
    <property type="match status" value="1"/>
</dbReference>
<feature type="binding site" evidence="4">
    <location>
        <position position="74"/>
    </location>
    <ligand>
        <name>molybdate</name>
        <dbReference type="ChEBI" id="CHEBI:36264"/>
    </ligand>
</feature>
<comment type="caution">
    <text evidence="5">The sequence shown here is derived from an EMBL/GenBank/DDBJ whole genome shotgun (WGS) entry which is preliminary data.</text>
</comment>
<dbReference type="InterPro" id="IPR050682">
    <property type="entry name" value="ModA/WtpA"/>
</dbReference>
<dbReference type="InterPro" id="IPR005950">
    <property type="entry name" value="ModA"/>
</dbReference>
<dbReference type="GO" id="GO:0046872">
    <property type="term" value="F:metal ion binding"/>
    <property type="evidence" value="ECO:0007669"/>
    <property type="project" value="UniProtKB-KW"/>
</dbReference>
<keyword evidence="2 4" id="KW-0479">Metal-binding</keyword>
<keyword evidence="4" id="KW-0500">Molybdenum</keyword>
<sequence>MNRLSLTTKLLLSGGAALVVLCLLLPGSPLFGERQASSQLTLYSAASTRKPMEQIVEMYRTECGVSVQTQYGGSNTLLSQLEIARQGDLYLAADASYVAFATEKGLVEQVVPLARMTPVVAVPKGNPLGIRSFDDLLEHRVALANPDQAAIGRVTREVLEAAGKWKTLDGQIRNHGVYKPTVNDTAMDASLGSVDAAIVWDSVARQYDNLEIVRLDELSAGEGLIAVGVLKFSKDPAAARHFARYLAASDRGLAVFAREGYAVVEGEAWGE</sequence>
<evidence type="ECO:0000256" key="4">
    <source>
        <dbReference type="PIRSR" id="PIRSR004846-1"/>
    </source>
</evidence>
<evidence type="ECO:0000256" key="2">
    <source>
        <dbReference type="ARBA" id="ARBA00022723"/>
    </source>
</evidence>
<protein>
    <submittedName>
        <fullName evidence="5">Molybdate ABC transporter substrate-binding protein</fullName>
    </submittedName>
</protein>
<dbReference type="PANTHER" id="PTHR30632:SF0">
    <property type="entry name" value="SULFATE-BINDING PROTEIN"/>
    <property type="match status" value="1"/>
</dbReference>
<evidence type="ECO:0000313" key="5">
    <source>
        <dbReference type="EMBL" id="MCO6047016.1"/>
    </source>
</evidence>